<accession>A0A9X5E3E8</accession>
<sequence length="87" mass="9893">MVYAGSRRTEDPSHPLNYPVLIDPTILKVARQIYRDYCETHVSNAKRPSGVVVNQLTYQGKVLFSTQPILLPQERFIPIAQIEAENP</sequence>
<reference evidence="1 2" key="1">
    <citation type="journal article" date="2015" name="Genome Announc.">
        <title>Draft Genome Sequence of the Terrestrial Cyanobacterium Scytonema millei VB511283, Isolated from Eastern India.</title>
        <authorList>
            <person name="Sen D."/>
            <person name="Chandrababunaidu M.M."/>
            <person name="Singh D."/>
            <person name="Sanghi N."/>
            <person name="Ghorai A."/>
            <person name="Mishra G.P."/>
            <person name="Madduluri M."/>
            <person name="Adhikary S.P."/>
            <person name="Tripathy S."/>
        </authorList>
    </citation>
    <scope>NUCLEOTIDE SEQUENCE [LARGE SCALE GENOMIC DNA]</scope>
    <source>
        <strain evidence="1 2">VB511283</strain>
    </source>
</reference>
<dbReference type="Proteomes" id="UP000031532">
    <property type="component" value="Unassembled WGS sequence"/>
</dbReference>
<proteinExistence type="predicted"/>
<organism evidence="1 2">
    <name type="scientific">Scytonema millei VB511283</name>
    <dbReference type="NCBI Taxonomy" id="1245923"/>
    <lineage>
        <taxon>Bacteria</taxon>
        <taxon>Bacillati</taxon>
        <taxon>Cyanobacteriota</taxon>
        <taxon>Cyanophyceae</taxon>
        <taxon>Nostocales</taxon>
        <taxon>Scytonemataceae</taxon>
        <taxon>Scytonema</taxon>
    </lineage>
</organism>
<evidence type="ECO:0000313" key="1">
    <source>
        <dbReference type="EMBL" id="NHC33499.1"/>
    </source>
</evidence>
<dbReference type="RefSeq" id="WP_039715062.1">
    <property type="nucleotide sequence ID" value="NZ_JTJC03000001.1"/>
</dbReference>
<keyword evidence="2" id="KW-1185">Reference proteome</keyword>
<protein>
    <submittedName>
        <fullName evidence="1">Uncharacterized protein</fullName>
    </submittedName>
</protein>
<dbReference type="AlphaFoldDB" id="A0A9X5E3E8"/>
<comment type="caution">
    <text evidence="1">The sequence shown here is derived from an EMBL/GenBank/DDBJ whole genome shotgun (WGS) entry which is preliminary data.</text>
</comment>
<evidence type="ECO:0000313" key="2">
    <source>
        <dbReference type="Proteomes" id="UP000031532"/>
    </source>
</evidence>
<gene>
    <name evidence="1" type="ORF">QH73_0002285</name>
</gene>
<dbReference type="OrthoDB" id="531597at2"/>
<dbReference type="EMBL" id="JTJC03000001">
    <property type="protein sequence ID" value="NHC33499.1"/>
    <property type="molecule type" value="Genomic_DNA"/>
</dbReference>
<name>A0A9X5E3E8_9CYAN</name>